<dbReference type="GO" id="GO:0008999">
    <property type="term" value="F:protein-N-terminal-alanine acetyltransferase activity"/>
    <property type="evidence" value="ECO:0007669"/>
    <property type="project" value="TreeGrafter"/>
</dbReference>
<dbReference type="GO" id="GO:1990189">
    <property type="term" value="F:protein N-terminal-serine acetyltransferase activity"/>
    <property type="evidence" value="ECO:0007669"/>
    <property type="project" value="TreeGrafter"/>
</dbReference>
<reference evidence="2 3" key="1">
    <citation type="submission" date="2019-12" db="EMBL/GenBank/DDBJ databases">
        <title>Genomic-based taxomic classification of the family Erythrobacteraceae.</title>
        <authorList>
            <person name="Xu L."/>
        </authorList>
    </citation>
    <scope>NUCLEOTIDE SEQUENCE [LARGE SCALE GENOMIC DNA]</scope>
    <source>
        <strain evidence="2 3">JCM 17468</strain>
    </source>
</reference>
<keyword evidence="3" id="KW-1185">Reference proteome</keyword>
<dbReference type="PANTHER" id="PTHR43441">
    <property type="entry name" value="RIBOSOMAL-PROTEIN-SERINE ACETYLTRANSFERASE"/>
    <property type="match status" value="1"/>
</dbReference>
<proteinExistence type="predicted"/>
<dbReference type="Proteomes" id="UP000430272">
    <property type="component" value="Unassembled WGS sequence"/>
</dbReference>
<sequence length="189" mass="20670">MRSDPTSRPAGADVPTLSTARFTLRRLRRDDAAALLPTLGDDAQCLYLSRGKFGSEEELWGWLADPSWPGLTWIAVDGAGEVVGRIVAVPQDEGGVFEIGYITCADRQREGIASECTRAVLSYLFHDRGARLATAEVDAENLASIRILERLGFRREALRPAFEVTHKGVCDVAFYALDKDAYSAGPHSE</sequence>
<evidence type="ECO:0000259" key="1">
    <source>
        <dbReference type="PROSITE" id="PS51186"/>
    </source>
</evidence>
<dbReference type="Gene3D" id="3.40.630.30">
    <property type="match status" value="1"/>
</dbReference>
<comment type="caution">
    <text evidence="2">The sequence shown here is derived from an EMBL/GenBank/DDBJ whole genome shotgun (WGS) entry which is preliminary data.</text>
</comment>
<evidence type="ECO:0000313" key="3">
    <source>
        <dbReference type="Proteomes" id="UP000430272"/>
    </source>
</evidence>
<dbReference type="InterPro" id="IPR000182">
    <property type="entry name" value="GNAT_dom"/>
</dbReference>
<dbReference type="EMBL" id="WTYD01000001">
    <property type="protein sequence ID" value="MXO53909.1"/>
    <property type="molecule type" value="Genomic_DNA"/>
</dbReference>
<organism evidence="2 3">
    <name type="scientific">Qipengyuania pelagi</name>
    <dbReference type="NCBI Taxonomy" id="994320"/>
    <lineage>
        <taxon>Bacteria</taxon>
        <taxon>Pseudomonadati</taxon>
        <taxon>Pseudomonadota</taxon>
        <taxon>Alphaproteobacteria</taxon>
        <taxon>Sphingomonadales</taxon>
        <taxon>Erythrobacteraceae</taxon>
        <taxon>Qipengyuania</taxon>
    </lineage>
</organism>
<evidence type="ECO:0000313" key="2">
    <source>
        <dbReference type="EMBL" id="MXO53909.1"/>
    </source>
</evidence>
<dbReference type="Pfam" id="PF13302">
    <property type="entry name" value="Acetyltransf_3"/>
    <property type="match status" value="1"/>
</dbReference>
<name>A0A844Y8Y2_9SPHN</name>
<dbReference type="InterPro" id="IPR016181">
    <property type="entry name" value="Acyl_CoA_acyltransferase"/>
</dbReference>
<dbReference type="AlphaFoldDB" id="A0A844Y8Y2"/>
<dbReference type="RefSeq" id="WP_160660712.1">
    <property type="nucleotide sequence ID" value="NZ_BAABDV010000001.1"/>
</dbReference>
<gene>
    <name evidence="2" type="ORF">GRI47_07795</name>
</gene>
<dbReference type="SUPFAM" id="SSF55729">
    <property type="entry name" value="Acyl-CoA N-acyltransferases (Nat)"/>
    <property type="match status" value="1"/>
</dbReference>
<dbReference type="InterPro" id="IPR051908">
    <property type="entry name" value="Ribosomal_N-acetyltransferase"/>
</dbReference>
<keyword evidence="2" id="KW-0808">Transferase</keyword>
<dbReference type="PROSITE" id="PS51186">
    <property type="entry name" value="GNAT"/>
    <property type="match status" value="1"/>
</dbReference>
<dbReference type="GO" id="GO:0005737">
    <property type="term" value="C:cytoplasm"/>
    <property type="evidence" value="ECO:0007669"/>
    <property type="project" value="TreeGrafter"/>
</dbReference>
<dbReference type="PANTHER" id="PTHR43441:SF6">
    <property type="entry name" value="N-ACETYLTRANSFERASE DOMAIN-CONTAINING PROTEIN"/>
    <property type="match status" value="1"/>
</dbReference>
<protein>
    <submittedName>
        <fullName evidence="2">GNAT family N-acetyltransferase</fullName>
    </submittedName>
</protein>
<feature type="domain" description="N-acetyltransferase" evidence="1">
    <location>
        <begin position="22"/>
        <end position="182"/>
    </location>
</feature>
<dbReference type="OrthoDB" id="5295305at2"/>
<accession>A0A844Y8Y2</accession>